<dbReference type="Pfam" id="PF00645">
    <property type="entry name" value="zf-PARP"/>
    <property type="match status" value="1"/>
</dbReference>
<feature type="domain" description="PARP-type" evidence="7">
    <location>
        <begin position="7"/>
        <end position="107"/>
    </location>
</feature>
<keyword evidence="3" id="KW-0863">Zinc-finger</keyword>
<dbReference type="PROSITE" id="PS50064">
    <property type="entry name" value="ZF_PARP_2"/>
    <property type="match status" value="1"/>
</dbReference>
<feature type="region of interest" description="Disordered" evidence="6">
    <location>
        <begin position="108"/>
        <end position="326"/>
    </location>
</feature>
<comment type="caution">
    <text evidence="8">The sequence shown here is derived from an EMBL/GenBank/DDBJ whole genome shotgun (WGS) entry which is preliminary data.</text>
</comment>
<dbReference type="SMART" id="SM01336">
    <property type="entry name" value="zf-PARP"/>
    <property type="match status" value="1"/>
</dbReference>
<dbReference type="Proteomes" id="UP001345827">
    <property type="component" value="Unassembled WGS sequence"/>
</dbReference>
<dbReference type="GO" id="GO:0005634">
    <property type="term" value="C:nucleus"/>
    <property type="evidence" value="ECO:0007669"/>
    <property type="project" value="UniProtKB-SubCell"/>
</dbReference>
<evidence type="ECO:0000256" key="1">
    <source>
        <dbReference type="ARBA" id="ARBA00004123"/>
    </source>
</evidence>
<protein>
    <recommendedName>
        <fullName evidence="7">PARP-type domain-containing protein</fullName>
    </recommendedName>
</protein>
<dbReference type="InterPro" id="IPR036957">
    <property type="entry name" value="Znf_PARP_sf"/>
</dbReference>
<evidence type="ECO:0000256" key="4">
    <source>
        <dbReference type="ARBA" id="ARBA00022833"/>
    </source>
</evidence>
<evidence type="ECO:0000256" key="6">
    <source>
        <dbReference type="SAM" id="MobiDB-lite"/>
    </source>
</evidence>
<feature type="compositionally biased region" description="Basic residues" evidence="6">
    <location>
        <begin position="315"/>
        <end position="326"/>
    </location>
</feature>
<evidence type="ECO:0000256" key="5">
    <source>
        <dbReference type="ARBA" id="ARBA00023242"/>
    </source>
</evidence>
<keyword evidence="2" id="KW-0479">Metal-binding</keyword>
<organism evidence="8 9">
    <name type="scientific">Vermiconidia calcicola</name>
    <dbReference type="NCBI Taxonomy" id="1690605"/>
    <lineage>
        <taxon>Eukaryota</taxon>
        <taxon>Fungi</taxon>
        <taxon>Dikarya</taxon>
        <taxon>Ascomycota</taxon>
        <taxon>Pezizomycotina</taxon>
        <taxon>Dothideomycetes</taxon>
        <taxon>Dothideomycetidae</taxon>
        <taxon>Mycosphaerellales</taxon>
        <taxon>Extremaceae</taxon>
        <taxon>Vermiconidia</taxon>
    </lineage>
</organism>
<dbReference type="InterPro" id="IPR001510">
    <property type="entry name" value="Znf_PARP"/>
</dbReference>
<dbReference type="Gene3D" id="3.30.1740.10">
    <property type="entry name" value="Zinc finger, PARP-type"/>
    <property type="match status" value="1"/>
</dbReference>
<feature type="compositionally biased region" description="Basic residues" evidence="6">
    <location>
        <begin position="157"/>
        <end position="166"/>
    </location>
</feature>
<keyword evidence="4" id="KW-0862">Zinc</keyword>
<evidence type="ECO:0000313" key="8">
    <source>
        <dbReference type="EMBL" id="KAK5531944.1"/>
    </source>
</evidence>
<evidence type="ECO:0000313" key="9">
    <source>
        <dbReference type="Proteomes" id="UP001345827"/>
    </source>
</evidence>
<sequence length="326" mass="36020">MASEAVYRMEMAKTGRSGCQNSKCKNEGVKIEKGEFRFGTQAFINGHFTWVWKHWGCVTPLQIANLQSQVGPLEDFDDADLSAILDGYDEISPEAQEKVKYGLQNGHVADEDWKGDPGFNRPGMKGINKRTPKKKAVDAEEEGEKEAAEATETPTKPKAKKSRAKKVKAESDEENDIPVSPPPKKTTGRKRKAAAEAEDEPTEKPKRKSRAKKVKAEVQDDIESDAPLNAAPEEPAKKRGRPKKVKQEEMAEDDEAPIAPKTKATKSKAKKVKAEPELEAVKMEEEDDGMGEMLAEPVADDVKKEDAEDEIEPPKKKRGGKAKGKK</sequence>
<keyword evidence="9" id="KW-1185">Reference proteome</keyword>
<feature type="compositionally biased region" description="Basic and acidic residues" evidence="6">
    <location>
        <begin position="272"/>
        <end position="283"/>
    </location>
</feature>
<evidence type="ECO:0000259" key="7">
    <source>
        <dbReference type="PROSITE" id="PS50064"/>
    </source>
</evidence>
<dbReference type="EMBL" id="JAXLQG010000016">
    <property type="protein sequence ID" value="KAK5531944.1"/>
    <property type="molecule type" value="Genomic_DNA"/>
</dbReference>
<gene>
    <name evidence="8" type="ORF">LTR25_008274</name>
</gene>
<evidence type="ECO:0000256" key="2">
    <source>
        <dbReference type="ARBA" id="ARBA00022723"/>
    </source>
</evidence>
<reference evidence="8 9" key="1">
    <citation type="submission" date="2023-06" db="EMBL/GenBank/DDBJ databases">
        <title>Black Yeasts Isolated from many extreme environments.</title>
        <authorList>
            <person name="Coleine C."/>
            <person name="Stajich J.E."/>
            <person name="Selbmann L."/>
        </authorList>
    </citation>
    <scope>NUCLEOTIDE SEQUENCE [LARGE SCALE GENOMIC DNA]</scope>
    <source>
        <strain evidence="8 9">CCFEE 5887</strain>
    </source>
</reference>
<accession>A0AAV9PZ80</accession>
<comment type="subcellular location">
    <subcellularLocation>
        <location evidence="1">Nucleus</location>
    </subcellularLocation>
</comment>
<dbReference type="GO" id="GO:0008270">
    <property type="term" value="F:zinc ion binding"/>
    <property type="evidence" value="ECO:0007669"/>
    <property type="project" value="UniProtKB-KW"/>
</dbReference>
<keyword evidence="5" id="KW-0539">Nucleus</keyword>
<dbReference type="GO" id="GO:0003677">
    <property type="term" value="F:DNA binding"/>
    <property type="evidence" value="ECO:0007669"/>
    <property type="project" value="InterPro"/>
</dbReference>
<proteinExistence type="predicted"/>
<dbReference type="AlphaFoldDB" id="A0AAV9PZ80"/>
<evidence type="ECO:0000256" key="3">
    <source>
        <dbReference type="ARBA" id="ARBA00022771"/>
    </source>
</evidence>
<dbReference type="SUPFAM" id="SSF57716">
    <property type="entry name" value="Glucocorticoid receptor-like (DNA-binding domain)"/>
    <property type="match status" value="1"/>
</dbReference>
<name>A0AAV9PZ80_9PEZI</name>